<protein>
    <recommendedName>
        <fullName evidence="4">Transposase MuDR plant domain-containing protein</fullName>
    </recommendedName>
</protein>
<evidence type="ECO:0000313" key="2">
    <source>
        <dbReference type="EMBL" id="MED6116191.1"/>
    </source>
</evidence>
<evidence type="ECO:0000313" key="3">
    <source>
        <dbReference type="Proteomes" id="UP001341840"/>
    </source>
</evidence>
<gene>
    <name evidence="2" type="ORF">PIB30_097852</name>
</gene>
<comment type="caution">
    <text evidence="2">The sequence shown here is derived from an EMBL/GenBank/DDBJ whole genome shotgun (WGS) entry which is preliminary data.</text>
</comment>
<name>A0ABU6QVS6_9FABA</name>
<accession>A0ABU6QVS6</accession>
<keyword evidence="3" id="KW-1185">Reference proteome</keyword>
<sequence>MLIHFPSHHPEHNTIPPNKIHKKEYLPSYPNPHKPVKSRALLGTPTNSTPQKCVSPKSSKPTSAKPYSAKPTHAKPNSTQPKSNKPTAKPNSDKPQTRSVTKVNPRKGRKVVQTPISRDDGSSSIDSYGSVEDNLYMPTADELSSEDEDEDGFIVTQARKKDYLDSDVDLGQVFGNDANVAGDHDAYDVYDADFDGNASWESLEMKNPPNFEDEDNAADDAMPLFREWVKFGEVRLEVGMKFKIKRNFVEGVREFTFQTGKRILFKRNESYRCRSICKLCNVPIPRLQY</sequence>
<organism evidence="2 3">
    <name type="scientific">Stylosanthes scabra</name>
    <dbReference type="NCBI Taxonomy" id="79078"/>
    <lineage>
        <taxon>Eukaryota</taxon>
        <taxon>Viridiplantae</taxon>
        <taxon>Streptophyta</taxon>
        <taxon>Embryophyta</taxon>
        <taxon>Tracheophyta</taxon>
        <taxon>Spermatophyta</taxon>
        <taxon>Magnoliopsida</taxon>
        <taxon>eudicotyledons</taxon>
        <taxon>Gunneridae</taxon>
        <taxon>Pentapetalae</taxon>
        <taxon>rosids</taxon>
        <taxon>fabids</taxon>
        <taxon>Fabales</taxon>
        <taxon>Fabaceae</taxon>
        <taxon>Papilionoideae</taxon>
        <taxon>50 kb inversion clade</taxon>
        <taxon>dalbergioids sensu lato</taxon>
        <taxon>Dalbergieae</taxon>
        <taxon>Pterocarpus clade</taxon>
        <taxon>Stylosanthes</taxon>
    </lineage>
</organism>
<evidence type="ECO:0000256" key="1">
    <source>
        <dbReference type="SAM" id="MobiDB-lite"/>
    </source>
</evidence>
<reference evidence="2 3" key="1">
    <citation type="journal article" date="2023" name="Plants (Basel)">
        <title>Bridging the Gap: Combining Genomics and Transcriptomics Approaches to Understand Stylosanthes scabra, an Orphan Legume from the Brazilian Caatinga.</title>
        <authorList>
            <person name="Ferreira-Neto J.R.C."/>
            <person name="da Silva M.D."/>
            <person name="Binneck E."/>
            <person name="de Melo N.F."/>
            <person name="da Silva R.H."/>
            <person name="de Melo A.L.T.M."/>
            <person name="Pandolfi V."/>
            <person name="Bustamante F.O."/>
            <person name="Brasileiro-Vidal A.C."/>
            <person name="Benko-Iseppon A.M."/>
        </authorList>
    </citation>
    <scope>NUCLEOTIDE SEQUENCE [LARGE SCALE GENOMIC DNA]</scope>
    <source>
        <tissue evidence="2">Leaves</tissue>
    </source>
</reference>
<evidence type="ECO:0008006" key="4">
    <source>
        <dbReference type="Google" id="ProtNLM"/>
    </source>
</evidence>
<dbReference type="Proteomes" id="UP001341840">
    <property type="component" value="Unassembled WGS sequence"/>
</dbReference>
<dbReference type="EMBL" id="JASCZI010002442">
    <property type="protein sequence ID" value="MED6116191.1"/>
    <property type="molecule type" value="Genomic_DNA"/>
</dbReference>
<feature type="compositionally biased region" description="Low complexity" evidence="1">
    <location>
        <begin position="55"/>
        <end position="71"/>
    </location>
</feature>
<feature type="compositionally biased region" description="Polar residues" evidence="1">
    <location>
        <begin position="75"/>
        <end position="90"/>
    </location>
</feature>
<proteinExistence type="predicted"/>
<feature type="region of interest" description="Disordered" evidence="1">
    <location>
        <begin position="1"/>
        <end position="131"/>
    </location>
</feature>